<dbReference type="AlphaFoldDB" id="A0AAV4A2Y4"/>
<keyword evidence="3" id="KW-1185">Reference proteome</keyword>
<proteinExistence type="predicted"/>
<evidence type="ECO:0000313" key="3">
    <source>
        <dbReference type="Proteomes" id="UP000735302"/>
    </source>
</evidence>
<dbReference type="EMBL" id="BLXT01003371">
    <property type="protein sequence ID" value="GFO01538.1"/>
    <property type="molecule type" value="Genomic_DNA"/>
</dbReference>
<feature type="transmembrane region" description="Helical" evidence="1">
    <location>
        <begin position="12"/>
        <end position="39"/>
    </location>
</feature>
<protein>
    <submittedName>
        <fullName evidence="2">Uncharacterized protein</fullName>
    </submittedName>
</protein>
<comment type="caution">
    <text evidence="2">The sequence shown here is derived from an EMBL/GenBank/DDBJ whole genome shotgun (WGS) entry which is preliminary data.</text>
</comment>
<gene>
    <name evidence="2" type="ORF">PoB_002804300</name>
</gene>
<evidence type="ECO:0000256" key="1">
    <source>
        <dbReference type="SAM" id="Phobius"/>
    </source>
</evidence>
<name>A0AAV4A2Y4_9GAST</name>
<dbReference type="Proteomes" id="UP000735302">
    <property type="component" value="Unassembled WGS sequence"/>
</dbReference>
<organism evidence="2 3">
    <name type="scientific">Plakobranchus ocellatus</name>
    <dbReference type="NCBI Taxonomy" id="259542"/>
    <lineage>
        <taxon>Eukaryota</taxon>
        <taxon>Metazoa</taxon>
        <taxon>Spiralia</taxon>
        <taxon>Lophotrochozoa</taxon>
        <taxon>Mollusca</taxon>
        <taxon>Gastropoda</taxon>
        <taxon>Heterobranchia</taxon>
        <taxon>Euthyneura</taxon>
        <taxon>Panpulmonata</taxon>
        <taxon>Sacoglossa</taxon>
        <taxon>Placobranchoidea</taxon>
        <taxon>Plakobranchidae</taxon>
        <taxon>Plakobranchus</taxon>
    </lineage>
</organism>
<accession>A0AAV4A2Y4</accession>
<evidence type="ECO:0000313" key="2">
    <source>
        <dbReference type="EMBL" id="GFO01538.1"/>
    </source>
</evidence>
<keyword evidence="1" id="KW-0472">Membrane</keyword>
<reference evidence="2 3" key="1">
    <citation type="journal article" date="2021" name="Elife">
        <title>Chloroplast acquisition without the gene transfer in kleptoplastic sea slugs, Plakobranchus ocellatus.</title>
        <authorList>
            <person name="Maeda T."/>
            <person name="Takahashi S."/>
            <person name="Yoshida T."/>
            <person name="Shimamura S."/>
            <person name="Takaki Y."/>
            <person name="Nagai Y."/>
            <person name="Toyoda A."/>
            <person name="Suzuki Y."/>
            <person name="Arimoto A."/>
            <person name="Ishii H."/>
            <person name="Satoh N."/>
            <person name="Nishiyama T."/>
            <person name="Hasebe M."/>
            <person name="Maruyama T."/>
            <person name="Minagawa J."/>
            <person name="Obokata J."/>
            <person name="Shigenobu S."/>
        </authorList>
    </citation>
    <scope>NUCLEOTIDE SEQUENCE [LARGE SCALE GENOMIC DNA]</scope>
</reference>
<keyword evidence="1" id="KW-1133">Transmembrane helix</keyword>
<sequence length="94" mass="10652">MNAREKHLRKLNVWGQVLLASVFTTAGVYGVGVAIPAVYDSHAWERGMQVRVLTRFVCSISKHQVMLGCFCFAKVDLKNLSTCRYQKQEGPCRF</sequence>
<keyword evidence="1" id="KW-0812">Transmembrane</keyword>